<keyword evidence="1" id="KW-0812">Transmembrane</keyword>
<evidence type="ECO:0000313" key="5">
    <source>
        <dbReference type="Proteomes" id="UP000294641"/>
    </source>
</evidence>
<protein>
    <submittedName>
        <fullName evidence="3">YlaH-like protein</fullName>
    </submittedName>
</protein>
<dbReference type="InterPro" id="IPR025620">
    <property type="entry name" value="YlaH"/>
</dbReference>
<evidence type="ECO:0000313" key="4">
    <source>
        <dbReference type="Proteomes" id="UP000254330"/>
    </source>
</evidence>
<dbReference type="Proteomes" id="UP000294641">
    <property type="component" value="Unassembled WGS sequence"/>
</dbReference>
<evidence type="ECO:0000313" key="2">
    <source>
        <dbReference type="EMBL" id="STX08962.1"/>
    </source>
</evidence>
<dbReference type="EMBL" id="SNZG01000022">
    <property type="protein sequence ID" value="TDR36945.1"/>
    <property type="molecule type" value="Genomic_DNA"/>
</dbReference>
<keyword evidence="1" id="KW-0472">Membrane</keyword>
<dbReference type="Pfam" id="PF14036">
    <property type="entry name" value="YlaH"/>
    <property type="match status" value="1"/>
</dbReference>
<gene>
    <name evidence="3" type="ORF">DFR61_12229</name>
    <name evidence="2" type="ORF">NCTC10597_00631</name>
</gene>
<reference evidence="3 5" key="2">
    <citation type="submission" date="2019-03" db="EMBL/GenBank/DDBJ databases">
        <title>Genomic Encyclopedia of Type Strains, Phase IV (KMG-IV): sequencing the most valuable type-strain genomes for metagenomic binning, comparative biology and taxonomic classification.</title>
        <authorList>
            <person name="Goeker M."/>
        </authorList>
    </citation>
    <scope>NUCLEOTIDE SEQUENCE [LARGE SCALE GENOMIC DNA]</scope>
    <source>
        <strain evidence="3 5">DSM 20580</strain>
    </source>
</reference>
<dbReference type="Proteomes" id="UP000254330">
    <property type="component" value="Unassembled WGS sequence"/>
</dbReference>
<dbReference type="RefSeq" id="WP_240605534.1">
    <property type="nucleotide sequence ID" value="NZ_BJUE01000024.1"/>
</dbReference>
<keyword evidence="1" id="KW-1133">Transmembrane helix</keyword>
<feature type="transmembrane region" description="Helical" evidence="1">
    <location>
        <begin position="79"/>
        <end position="98"/>
    </location>
</feature>
<reference evidence="2 4" key="1">
    <citation type="submission" date="2018-06" db="EMBL/GenBank/DDBJ databases">
        <authorList>
            <consortium name="Pathogen Informatics"/>
            <person name="Doyle S."/>
        </authorList>
    </citation>
    <scope>NUCLEOTIDE SEQUENCE [LARGE SCALE GENOMIC DNA]</scope>
    <source>
        <strain evidence="2 4">NCTC10597</strain>
    </source>
</reference>
<name>A0A8B4Q542_9BACL</name>
<keyword evidence="5" id="KW-1185">Reference proteome</keyword>
<dbReference type="EMBL" id="UGNP01000001">
    <property type="protein sequence ID" value="STX08962.1"/>
    <property type="molecule type" value="Genomic_DNA"/>
</dbReference>
<comment type="caution">
    <text evidence="2">The sequence shown here is derived from an EMBL/GenBank/DDBJ whole genome shotgun (WGS) entry which is preliminary data.</text>
</comment>
<proteinExistence type="predicted"/>
<organism evidence="2 4">
    <name type="scientific">Kurthia zopfii</name>
    <dbReference type="NCBI Taxonomy" id="1650"/>
    <lineage>
        <taxon>Bacteria</taxon>
        <taxon>Bacillati</taxon>
        <taxon>Bacillota</taxon>
        <taxon>Bacilli</taxon>
        <taxon>Bacillales</taxon>
        <taxon>Caryophanaceae</taxon>
        <taxon>Kurthia</taxon>
    </lineage>
</organism>
<evidence type="ECO:0000313" key="3">
    <source>
        <dbReference type="EMBL" id="TDR36945.1"/>
    </source>
</evidence>
<accession>A0A8B4Q542</accession>
<evidence type="ECO:0000256" key="1">
    <source>
        <dbReference type="SAM" id="Phobius"/>
    </source>
</evidence>
<dbReference type="AlphaFoldDB" id="A0A8B4Q542"/>
<feature type="transmembrane region" description="Helical" evidence="1">
    <location>
        <begin position="47"/>
        <end position="67"/>
    </location>
</feature>
<sequence>MFNSGLLELKFLQVAATTSNGNNEDFVKDSMSGTARYIYESAPNYDIAGYILLAIIFILSAIVYHLGFARSNLKFWQNIVIYVFLFLGCIILTFLSFFLPMVEVLVITALFLSIYKIRLRKDRKTEQSDAL</sequence>